<accession>A0A2I4GQH5</accession>
<proteinExistence type="predicted"/>
<dbReference type="KEGG" id="jre:109009943"/>
<dbReference type="PANTHER" id="PTHR47074">
    <property type="entry name" value="BNAC02G40300D PROTEIN"/>
    <property type="match status" value="1"/>
</dbReference>
<keyword evidence="1" id="KW-1185">Reference proteome</keyword>
<organism evidence="1 2">
    <name type="scientific">Juglans regia</name>
    <name type="common">English walnut</name>
    <dbReference type="NCBI Taxonomy" id="51240"/>
    <lineage>
        <taxon>Eukaryota</taxon>
        <taxon>Viridiplantae</taxon>
        <taxon>Streptophyta</taxon>
        <taxon>Embryophyta</taxon>
        <taxon>Tracheophyta</taxon>
        <taxon>Spermatophyta</taxon>
        <taxon>Magnoliopsida</taxon>
        <taxon>eudicotyledons</taxon>
        <taxon>Gunneridae</taxon>
        <taxon>Pentapetalae</taxon>
        <taxon>rosids</taxon>
        <taxon>fabids</taxon>
        <taxon>Fagales</taxon>
        <taxon>Juglandaceae</taxon>
        <taxon>Juglans</taxon>
    </lineage>
</organism>
<dbReference type="GeneID" id="109009943"/>
<dbReference type="OrthoDB" id="1112256at2759"/>
<evidence type="ECO:0000313" key="1">
    <source>
        <dbReference type="Proteomes" id="UP000235220"/>
    </source>
</evidence>
<protein>
    <submittedName>
        <fullName evidence="2">Uncharacterized protein LOC109009943</fullName>
    </submittedName>
</protein>
<gene>
    <name evidence="2" type="primary">LOC109009943</name>
</gene>
<dbReference type="AlphaFoldDB" id="A0A2I4GQH5"/>
<evidence type="ECO:0000313" key="2">
    <source>
        <dbReference type="RefSeq" id="XP_018846156.1"/>
    </source>
</evidence>
<dbReference type="Proteomes" id="UP000235220">
    <property type="component" value="Chromosome 15"/>
</dbReference>
<name>A0A2I4GQH5_JUGRE</name>
<dbReference type="RefSeq" id="XP_018846156.1">
    <property type="nucleotide sequence ID" value="XM_018990611.1"/>
</dbReference>
<sequence length="287" mass="32738">MVQSPVSTLGREATVAKLIDEDIGCWNYDLVRETFNKEEAAITYTIHVSRMSLEDKLYWGLAKNGLFSIKSAYYITMEIKRQYGGEQSTRNGVNQCNLLRRKITKFGLCPICEQLEETSGYVLWSCVATSDVWFEKMSKAQKLICREEDFLDTWTKLSQKLQKSDLEGMVLIFRKVWQRRNNWIFKSSFQSPTEVIDAAMTNREEYILAKGANRYEISGSPPMNRSFMWQAPTQFSYKVNWDAGFEESTLKMGTGIIIRNCAGDVIAALCMPGKAIKDVVVAEANAL</sequence>
<reference evidence="2" key="1">
    <citation type="submission" date="2025-08" db="UniProtKB">
        <authorList>
            <consortium name="RefSeq"/>
        </authorList>
    </citation>
    <scope>IDENTIFICATION</scope>
    <source>
        <tissue evidence="2">Leaves</tissue>
    </source>
</reference>
<dbReference type="Gramene" id="Jr15_03770_p1">
    <property type="protein sequence ID" value="cds.Jr15_03770_p1"/>
    <property type="gene ID" value="Jr15_03770"/>
</dbReference>
<dbReference type="PANTHER" id="PTHR47074:SF48">
    <property type="entry name" value="POLYNUCLEOTIDYL TRANSFERASE, RIBONUCLEASE H-LIKE SUPERFAMILY PROTEIN"/>
    <property type="match status" value="1"/>
</dbReference>
<dbReference type="InterPro" id="IPR052929">
    <property type="entry name" value="RNase_H-like_EbsB-rel"/>
</dbReference>